<dbReference type="PANTHER" id="PTHR43701">
    <property type="entry name" value="MEMBRANE TRANSPORTER PROTEIN MJ0441-RELATED"/>
    <property type="match status" value="1"/>
</dbReference>
<evidence type="ECO:0000256" key="3">
    <source>
        <dbReference type="ARBA" id="ARBA00022989"/>
    </source>
</evidence>
<keyword evidence="2 5" id="KW-0812">Transmembrane</keyword>
<gene>
    <name evidence="7" type="ORF">SAMN06295987_1046</name>
</gene>
<dbReference type="GO" id="GO:0005886">
    <property type="term" value="C:plasma membrane"/>
    <property type="evidence" value="ECO:0007669"/>
    <property type="project" value="UniProtKB-SubCell"/>
</dbReference>
<evidence type="ECO:0000256" key="2">
    <source>
        <dbReference type="ARBA" id="ARBA00022692"/>
    </source>
</evidence>
<evidence type="ECO:0000256" key="6">
    <source>
        <dbReference type="SAM" id="MobiDB-lite"/>
    </source>
</evidence>
<dbReference type="STRING" id="428990.SAMN06295987_1046"/>
<evidence type="ECO:0000313" key="7">
    <source>
        <dbReference type="EMBL" id="SLK01954.1"/>
    </source>
</evidence>
<feature type="region of interest" description="Disordered" evidence="6">
    <location>
        <begin position="271"/>
        <end position="290"/>
    </location>
</feature>
<accession>A0A1U6I1S7</accession>
<dbReference type="RefSeq" id="WP_054944297.1">
    <property type="nucleotide sequence ID" value="NZ_FVZE01000004.1"/>
</dbReference>
<feature type="compositionally biased region" description="Low complexity" evidence="6">
    <location>
        <begin position="271"/>
        <end position="283"/>
    </location>
</feature>
<dbReference type="PANTHER" id="PTHR43701:SF2">
    <property type="entry name" value="MEMBRANE TRANSPORTER PROTEIN YJNA-RELATED"/>
    <property type="match status" value="1"/>
</dbReference>
<dbReference type="AlphaFoldDB" id="A0A1U6I1S7"/>
<organism evidence="7 8">
    <name type="scientific">Novosphingobium mathurense</name>
    <dbReference type="NCBI Taxonomy" id="428990"/>
    <lineage>
        <taxon>Bacteria</taxon>
        <taxon>Pseudomonadati</taxon>
        <taxon>Pseudomonadota</taxon>
        <taxon>Alphaproteobacteria</taxon>
        <taxon>Sphingomonadales</taxon>
        <taxon>Sphingomonadaceae</taxon>
        <taxon>Novosphingobium</taxon>
    </lineage>
</organism>
<evidence type="ECO:0000313" key="8">
    <source>
        <dbReference type="Proteomes" id="UP000190989"/>
    </source>
</evidence>
<keyword evidence="3 5" id="KW-1133">Transmembrane helix</keyword>
<feature type="transmembrane region" description="Helical" evidence="5">
    <location>
        <begin position="191"/>
        <end position="209"/>
    </location>
</feature>
<name>A0A1U6I1S7_9SPHN</name>
<evidence type="ECO:0000256" key="4">
    <source>
        <dbReference type="ARBA" id="ARBA00023136"/>
    </source>
</evidence>
<dbReference type="InterPro" id="IPR002781">
    <property type="entry name" value="TM_pro_TauE-like"/>
</dbReference>
<proteinExistence type="inferred from homology"/>
<dbReference type="Proteomes" id="UP000190989">
    <property type="component" value="Unassembled WGS sequence"/>
</dbReference>
<evidence type="ECO:0000256" key="5">
    <source>
        <dbReference type="RuleBase" id="RU363041"/>
    </source>
</evidence>
<keyword evidence="4 5" id="KW-0472">Membrane</keyword>
<comment type="similarity">
    <text evidence="5">Belongs to the 4-toluene sulfonate uptake permease (TSUP) (TC 2.A.102) family.</text>
</comment>
<reference evidence="8" key="1">
    <citation type="submission" date="2017-02" db="EMBL/GenBank/DDBJ databases">
        <authorList>
            <person name="Varghese N."/>
            <person name="Submissions S."/>
        </authorList>
    </citation>
    <scope>NUCLEOTIDE SEQUENCE [LARGE SCALE GENOMIC DNA]</scope>
    <source>
        <strain evidence="8">SM117</strain>
    </source>
</reference>
<protein>
    <recommendedName>
        <fullName evidence="5">Probable membrane transporter protein</fullName>
    </recommendedName>
</protein>
<feature type="transmembrane region" description="Helical" evidence="5">
    <location>
        <begin position="146"/>
        <end position="179"/>
    </location>
</feature>
<evidence type="ECO:0000256" key="1">
    <source>
        <dbReference type="ARBA" id="ARBA00004141"/>
    </source>
</evidence>
<dbReference type="InterPro" id="IPR051598">
    <property type="entry name" value="TSUP/Inactive_protease-like"/>
</dbReference>
<comment type="subcellular location">
    <subcellularLocation>
        <location evidence="5">Cell membrane</location>
        <topology evidence="5">Multi-pass membrane protein</topology>
    </subcellularLocation>
    <subcellularLocation>
        <location evidence="1">Membrane</location>
        <topology evidence="1">Multi-pass membrane protein</topology>
    </subcellularLocation>
</comment>
<sequence length="290" mass="29790">MLDQLDLLHALAGLLVGLLVGMTGVGGGSLMTPLLVLMFGVSPQTAVGTDLLYAAITKITGTTVHGWRDTVDWKIVRRLAYGSIPATILTLAVIAHLGKVSDYSQHIILFSLAVLLAITACTVIFRSRLARFAQDRGPLEPTSRVTGATVLLGAAIGVAVSISSVGAGAIGVTVLLMLYPRLPMVRIVGSDIAHAVPLALIAGVGHWIIGDVDGTLLTNLLVGSIPGVIVGSMLSTRAPEKILRPLLAIVLALSSWQLFVKATTPVEAGAKSSASSAGSTLAAPNGSGQK</sequence>
<dbReference type="Pfam" id="PF01925">
    <property type="entry name" value="TauE"/>
    <property type="match status" value="1"/>
</dbReference>
<keyword evidence="8" id="KW-1185">Reference proteome</keyword>
<dbReference type="EMBL" id="FVZE01000004">
    <property type="protein sequence ID" value="SLK01954.1"/>
    <property type="molecule type" value="Genomic_DNA"/>
</dbReference>
<feature type="transmembrane region" description="Helical" evidence="5">
    <location>
        <begin position="79"/>
        <end position="97"/>
    </location>
</feature>
<feature type="transmembrane region" description="Helical" evidence="5">
    <location>
        <begin position="7"/>
        <end position="31"/>
    </location>
</feature>
<feature type="transmembrane region" description="Helical" evidence="5">
    <location>
        <begin position="216"/>
        <end position="236"/>
    </location>
</feature>
<feature type="transmembrane region" description="Helical" evidence="5">
    <location>
        <begin position="103"/>
        <end position="125"/>
    </location>
</feature>
<keyword evidence="5" id="KW-1003">Cell membrane</keyword>